<dbReference type="InterPro" id="IPR011547">
    <property type="entry name" value="SLC26A/SulP_dom"/>
</dbReference>
<dbReference type="PANTHER" id="PTHR11814">
    <property type="entry name" value="SULFATE TRANSPORTER"/>
    <property type="match status" value="1"/>
</dbReference>
<dbReference type="SUPFAM" id="SSF52091">
    <property type="entry name" value="SpoIIaa-like"/>
    <property type="match status" value="1"/>
</dbReference>
<evidence type="ECO:0000256" key="5">
    <source>
        <dbReference type="SAM" id="Phobius"/>
    </source>
</evidence>
<dbReference type="Pfam" id="PF00916">
    <property type="entry name" value="Sulfate_transp"/>
    <property type="match status" value="1"/>
</dbReference>
<dbReference type="InterPro" id="IPR001902">
    <property type="entry name" value="SLC26A/SulP_fam"/>
</dbReference>
<protein>
    <submittedName>
        <fullName evidence="7">SulP family inorganic anion transporter</fullName>
    </submittedName>
</protein>
<evidence type="ECO:0000259" key="6">
    <source>
        <dbReference type="PROSITE" id="PS50801"/>
    </source>
</evidence>
<keyword evidence="3 5" id="KW-1133">Transmembrane helix</keyword>
<proteinExistence type="predicted"/>
<feature type="transmembrane region" description="Helical" evidence="5">
    <location>
        <begin position="326"/>
        <end position="348"/>
    </location>
</feature>
<feature type="transmembrane region" description="Helical" evidence="5">
    <location>
        <begin position="24"/>
        <end position="44"/>
    </location>
</feature>
<evidence type="ECO:0000256" key="1">
    <source>
        <dbReference type="ARBA" id="ARBA00004141"/>
    </source>
</evidence>
<dbReference type="CDD" id="cd07042">
    <property type="entry name" value="STAS_SulP_like_sulfate_transporter"/>
    <property type="match status" value="1"/>
</dbReference>
<dbReference type="InterPro" id="IPR002645">
    <property type="entry name" value="STAS_dom"/>
</dbReference>
<organism evidence="7 8">
    <name type="scientific">Actinomadura nitritigenes</name>
    <dbReference type="NCBI Taxonomy" id="134602"/>
    <lineage>
        <taxon>Bacteria</taxon>
        <taxon>Bacillati</taxon>
        <taxon>Actinomycetota</taxon>
        <taxon>Actinomycetes</taxon>
        <taxon>Streptosporangiales</taxon>
        <taxon>Thermomonosporaceae</taxon>
        <taxon>Actinomadura</taxon>
    </lineage>
</organism>
<dbReference type="PROSITE" id="PS50801">
    <property type="entry name" value="STAS"/>
    <property type="match status" value="1"/>
</dbReference>
<evidence type="ECO:0000256" key="3">
    <source>
        <dbReference type="ARBA" id="ARBA00022989"/>
    </source>
</evidence>
<feature type="transmembrane region" description="Helical" evidence="5">
    <location>
        <begin position="247"/>
        <end position="270"/>
    </location>
</feature>
<sequence>MADRPAWLATGIAGVRRGALSREVLAGVTLAALAIPLNIGYAQIAGLPPVVGLYAAIVPLLVFALLSSSRQLVASPDAPIAALIASLLTAIVAAPGSRQYVELSYAQALLCAVVFLLFAVFRLGFLADFLSEPVLVGFIAGLAIEILTSQTEKILAVKTTADHYFPKLWQIITQVPDARGWSVAVGLGTMAVIVLLRRLAPAWPGPLIALVIATAVVAATGLDRHGVAILGKVPSGLPTPHWPRVSLAHWAALVPGAIAICAVTLADGLLTARRYAEQRGYPIDADQELRAFGLANIAAGLTRSMTVGSSASRTAAMDAAASRSQIPSLTCAVLVAVLVTFFSGILAYLPSTALAAIVAVAVVRLIDVPAFARLWRLRRSEFWIAAGCALGVPVLGSLTAVIVAFLLSAVEVVRRAARPATATLQAGPNGHYLRTSPDPEPGTPAQAAPGLVIYRFGSQLFFANATTFKNQVLALAGDGVRWIVLDAEAVTDIDTTAAQTLHEVTRTLTDRGITFAISRVTASVTGMLTHYGLDGIPLYDSNEAAAQAFQSTG</sequence>
<name>A0ABS3QV81_9ACTN</name>
<feature type="transmembrane region" description="Helical" evidence="5">
    <location>
        <begin position="208"/>
        <end position="227"/>
    </location>
</feature>
<feature type="transmembrane region" description="Helical" evidence="5">
    <location>
        <begin position="103"/>
        <end position="121"/>
    </location>
</feature>
<dbReference type="Gene3D" id="3.30.750.24">
    <property type="entry name" value="STAS domain"/>
    <property type="match status" value="1"/>
</dbReference>
<evidence type="ECO:0000313" key="8">
    <source>
        <dbReference type="Proteomes" id="UP000666915"/>
    </source>
</evidence>
<feature type="transmembrane region" description="Helical" evidence="5">
    <location>
        <begin position="78"/>
        <end position="97"/>
    </location>
</feature>
<keyword evidence="8" id="KW-1185">Reference proteome</keyword>
<dbReference type="Proteomes" id="UP000666915">
    <property type="component" value="Unassembled WGS sequence"/>
</dbReference>
<feature type="transmembrane region" description="Helical" evidence="5">
    <location>
        <begin position="354"/>
        <end position="375"/>
    </location>
</feature>
<dbReference type="InterPro" id="IPR036513">
    <property type="entry name" value="STAS_dom_sf"/>
</dbReference>
<keyword evidence="2 5" id="KW-0812">Transmembrane</keyword>
<feature type="transmembrane region" description="Helical" evidence="5">
    <location>
        <begin position="50"/>
        <end position="66"/>
    </location>
</feature>
<feature type="transmembrane region" description="Helical" evidence="5">
    <location>
        <begin position="382"/>
        <end position="407"/>
    </location>
</feature>
<dbReference type="Pfam" id="PF01740">
    <property type="entry name" value="STAS"/>
    <property type="match status" value="1"/>
</dbReference>
<evidence type="ECO:0000256" key="2">
    <source>
        <dbReference type="ARBA" id="ARBA00022692"/>
    </source>
</evidence>
<gene>
    <name evidence="7" type="ORF">J4557_09930</name>
</gene>
<reference evidence="7 8" key="1">
    <citation type="submission" date="2021-03" db="EMBL/GenBank/DDBJ databases">
        <authorList>
            <person name="Kanchanasin P."/>
            <person name="Saeng-In P."/>
            <person name="Phongsopitanun W."/>
            <person name="Yuki M."/>
            <person name="Kudo T."/>
            <person name="Ohkuma M."/>
            <person name="Tanasupawat S."/>
        </authorList>
    </citation>
    <scope>NUCLEOTIDE SEQUENCE [LARGE SCALE GENOMIC DNA]</scope>
    <source>
        <strain evidence="7 8">L46</strain>
    </source>
</reference>
<dbReference type="EMBL" id="JAGEOK010000005">
    <property type="protein sequence ID" value="MBO2437836.1"/>
    <property type="molecule type" value="Genomic_DNA"/>
</dbReference>
<comment type="subcellular location">
    <subcellularLocation>
        <location evidence="1">Membrane</location>
        <topology evidence="1">Multi-pass membrane protein</topology>
    </subcellularLocation>
</comment>
<dbReference type="RefSeq" id="WP_208266161.1">
    <property type="nucleotide sequence ID" value="NZ_BAAAGM010000026.1"/>
</dbReference>
<evidence type="ECO:0000256" key="4">
    <source>
        <dbReference type="ARBA" id="ARBA00023136"/>
    </source>
</evidence>
<comment type="caution">
    <text evidence="7">The sequence shown here is derived from an EMBL/GenBank/DDBJ whole genome shotgun (WGS) entry which is preliminary data.</text>
</comment>
<keyword evidence="4 5" id="KW-0472">Membrane</keyword>
<accession>A0ABS3QV81</accession>
<feature type="domain" description="STAS" evidence="6">
    <location>
        <begin position="441"/>
        <end position="552"/>
    </location>
</feature>
<evidence type="ECO:0000313" key="7">
    <source>
        <dbReference type="EMBL" id="MBO2437836.1"/>
    </source>
</evidence>